<evidence type="ECO:0000256" key="5">
    <source>
        <dbReference type="ARBA" id="ARBA00022825"/>
    </source>
</evidence>
<dbReference type="Gene3D" id="2.30.42.10">
    <property type="match status" value="1"/>
</dbReference>
<reference evidence="10" key="1">
    <citation type="submission" date="2019-07" db="EMBL/GenBank/DDBJ databases">
        <title>Helicobacter labacensis sp. nov., Helicobacter mehlei sp. nov. and Helicobacter vulpis sp. nov., isolated from gastric mucosa of red fox (Vulpis vulpis).</title>
        <authorList>
            <person name="Papic B."/>
        </authorList>
    </citation>
    <scope>NUCLEOTIDE SEQUENCE [LARGE SCALE GENOMIC DNA]</scope>
    <source>
        <strain evidence="10">L8b</strain>
    </source>
</reference>
<dbReference type="NCBIfam" id="TIGR02037">
    <property type="entry name" value="degP_htrA_DO"/>
    <property type="match status" value="1"/>
</dbReference>
<comment type="caution">
    <text evidence="9">The sequence shown here is derived from an EMBL/GenBank/DDBJ whole genome shotgun (WGS) entry which is preliminary data.</text>
</comment>
<keyword evidence="10" id="KW-1185">Reference proteome</keyword>
<dbReference type="InterPro" id="IPR036034">
    <property type="entry name" value="PDZ_sf"/>
</dbReference>
<keyword evidence="4" id="KW-0378">Hydrolase</keyword>
<sequence>MRSIVLSAVLIAGLGATGVADVHIQNMPPVQKRVGPDTSPNTIYSYSSSVKEATKAVVNISTQKKIKSGFGGMGGMFNDPFFQQFFGDLYNAIPKDRIERALGSGVIINKEGYIITNNHVINDADKISVTIPGSNKEYTATLVGTDPDSDLAVIKINKDNLPFIKFADSNGILVGDLVFAIGNPFGVGETVTQGIVSALNKSDIGINNYENFIQTDAAINPGNSGGALIDSRGGLVGINTAILSRTGGNHGVGFAIPSNTVKHIAMQLIKTGKIHRGYLGVGIQDVSNELQGSYNGKEGAVVISIEKDSPAKKAGLMIWDLIIEVNGKKIKNAADLRNLIGSLSPHQKVTIKYMRNKQEHVITLNLAERKNPNKKETSTAHEGAHGQLSGLKVETLTPHMRKNLRIPDEIQGVLVQEVKDNSKAQDLGFRQGDVIMQIESFSIKSIEDFNRALARYKDTPKRFLVFDPSRGYKQIVAK</sequence>
<reference evidence="9 10" key="3">
    <citation type="submission" date="2019-07" db="EMBL/GenBank/DDBJ databases">
        <authorList>
            <person name="Papic B."/>
        </authorList>
    </citation>
    <scope>NUCLEOTIDE SEQUENCE [LARGE SCALE GENOMIC DNA]</scope>
    <source>
        <strain evidence="9 10">L8b</strain>
    </source>
</reference>
<organism evidence="9 10">
    <name type="scientific">Helicobacter mehlei</name>
    <dbReference type="NCBI Taxonomy" id="2316080"/>
    <lineage>
        <taxon>Bacteria</taxon>
        <taxon>Pseudomonadati</taxon>
        <taxon>Campylobacterota</taxon>
        <taxon>Epsilonproteobacteria</taxon>
        <taxon>Campylobacterales</taxon>
        <taxon>Helicobacteraceae</taxon>
        <taxon>Helicobacter</taxon>
    </lineage>
</organism>
<evidence type="ECO:0000256" key="2">
    <source>
        <dbReference type="ARBA" id="ARBA00022729"/>
    </source>
</evidence>
<dbReference type="PROSITE" id="PS50106">
    <property type="entry name" value="PDZ"/>
    <property type="match status" value="1"/>
</dbReference>
<evidence type="ECO:0000256" key="4">
    <source>
        <dbReference type="ARBA" id="ARBA00022801"/>
    </source>
</evidence>
<dbReference type="InterPro" id="IPR001478">
    <property type="entry name" value="PDZ"/>
</dbReference>
<evidence type="ECO:0000256" key="6">
    <source>
        <dbReference type="PIRSR" id="PIRSR611782-1"/>
    </source>
</evidence>
<feature type="active site" description="Charge relay system" evidence="6">
    <location>
        <position position="224"/>
    </location>
</feature>
<dbReference type="SMART" id="SM00228">
    <property type="entry name" value="PDZ"/>
    <property type="match status" value="2"/>
</dbReference>
<dbReference type="GO" id="GO:0004252">
    <property type="term" value="F:serine-type endopeptidase activity"/>
    <property type="evidence" value="ECO:0007669"/>
    <property type="project" value="InterPro"/>
</dbReference>
<dbReference type="RefSeq" id="WP_120948523.1">
    <property type="nucleotide sequence ID" value="NZ_QXQS01000013.1"/>
</dbReference>
<dbReference type="Gene3D" id="2.30.42.60">
    <property type="match status" value="1"/>
</dbReference>
<dbReference type="SUPFAM" id="SSF50156">
    <property type="entry name" value="PDZ domain-like"/>
    <property type="match status" value="2"/>
</dbReference>
<proteinExistence type="predicted"/>
<dbReference type="CDD" id="cd10839">
    <property type="entry name" value="cpPDZ1_DegP-like"/>
    <property type="match status" value="1"/>
</dbReference>
<protein>
    <submittedName>
        <fullName evidence="9">Do family serine endopeptidase</fullName>
    </submittedName>
</protein>
<gene>
    <name evidence="9" type="ORF">FNE76_05705</name>
</gene>
<reference evidence="9 10" key="2">
    <citation type="submission" date="2019-07" db="EMBL/GenBank/DDBJ databases">
        <title>Helicobacter labacensis sp. nov., Helicobacter mehlei sp. nov. and Helicobacter vulpis sp. nov., isolated from gastric mucosa of red fox (Vulpis vulpis).</title>
        <authorList>
            <person name="Kusar D."/>
            <person name="Gruntar I."/>
            <person name="Pate M."/>
            <person name="Zajc U."/>
            <person name="Ocepek M."/>
        </authorList>
    </citation>
    <scope>NUCLEOTIDE SEQUENCE [LARGE SCALE GENOMIC DNA]</scope>
    <source>
        <strain evidence="9 10">L8b</strain>
    </source>
</reference>
<dbReference type="SUPFAM" id="SSF50494">
    <property type="entry name" value="Trypsin-like serine proteases"/>
    <property type="match status" value="1"/>
</dbReference>
<dbReference type="PRINTS" id="PR00834">
    <property type="entry name" value="PROTEASES2C"/>
</dbReference>
<keyword evidence="2" id="KW-0732">Signal</keyword>
<accession>A0A553UQK0</accession>
<feature type="active site" description="Charge relay system" evidence="6">
    <location>
        <position position="150"/>
    </location>
</feature>
<keyword evidence="1" id="KW-0645">Protease</keyword>
<evidence type="ECO:0000256" key="3">
    <source>
        <dbReference type="ARBA" id="ARBA00022737"/>
    </source>
</evidence>
<keyword evidence="3" id="KW-0677">Repeat</keyword>
<dbReference type="AlphaFoldDB" id="A0A553UQK0"/>
<keyword evidence="5" id="KW-0720">Serine protease</keyword>
<dbReference type="InterPro" id="IPR001940">
    <property type="entry name" value="Peptidase_S1C"/>
</dbReference>
<name>A0A553UQK0_9HELI</name>
<dbReference type="Gene3D" id="2.40.10.120">
    <property type="match status" value="1"/>
</dbReference>
<dbReference type="Pfam" id="PF13180">
    <property type="entry name" value="PDZ_2"/>
    <property type="match status" value="1"/>
</dbReference>
<feature type="active site" description="Charge relay system" evidence="6">
    <location>
        <position position="119"/>
    </location>
</feature>
<dbReference type="Proteomes" id="UP000319322">
    <property type="component" value="Unassembled WGS sequence"/>
</dbReference>
<feature type="binding site" evidence="7">
    <location>
        <position position="119"/>
    </location>
    <ligand>
        <name>substrate</name>
    </ligand>
</feature>
<feature type="domain" description="PDZ" evidence="8">
    <location>
        <begin position="268"/>
        <end position="332"/>
    </location>
</feature>
<evidence type="ECO:0000256" key="7">
    <source>
        <dbReference type="PIRSR" id="PIRSR611782-2"/>
    </source>
</evidence>
<dbReference type="EMBL" id="VKGC01000014">
    <property type="protein sequence ID" value="TSA82497.1"/>
    <property type="molecule type" value="Genomic_DNA"/>
</dbReference>
<dbReference type="PANTHER" id="PTHR43343:SF3">
    <property type="entry name" value="PROTEASE DO-LIKE 8, CHLOROPLASTIC"/>
    <property type="match status" value="1"/>
</dbReference>
<dbReference type="PANTHER" id="PTHR43343">
    <property type="entry name" value="PEPTIDASE S12"/>
    <property type="match status" value="1"/>
</dbReference>
<feature type="binding site" evidence="7">
    <location>
        <begin position="222"/>
        <end position="224"/>
    </location>
    <ligand>
        <name>substrate</name>
    </ligand>
</feature>
<evidence type="ECO:0000313" key="10">
    <source>
        <dbReference type="Proteomes" id="UP000319322"/>
    </source>
</evidence>
<evidence type="ECO:0000256" key="1">
    <source>
        <dbReference type="ARBA" id="ARBA00022670"/>
    </source>
</evidence>
<dbReference type="InterPro" id="IPR009003">
    <property type="entry name" value="Peptidase_S1_PA"/>
</dbReference>
<feature type="binding site" evidence="7">
    <location>
        <position position="150"/>
    </location>
    <ligand>
        <name>substrate</name>
    </ligand>
</feature>
<evidence type="ECO:0000259" key="8">
    <source>
        <dbReference type="PROSITE" id="PS50106"/>
    </source>
</evidence>
<dbReference type="GO" id="GO:0006508">
    <property type="term" value="P:proteolysis"/>
    <property type="evidence" value="ECO:0007669"/>
    <property type="project" value="UniProtKB-KW"/>
</dbReference>
<dbReference type="InterPro" id="IPR011782">
    <property type="entry name" value="Pept_S1C_Do"/>
</dbReference>
<evidence type="ECO:0000313" key="9">
    <source>
        <dbReference type="EMBL" id="TSA82497.1"/>
    </source>
</evidence>
<dbReference type="InterPro" id="IPR051201">
    <property type="entry name" value="Chloro_Bact_Ser_Proteases"/>
</dbReference>
<dbReference type="Pfam" id="PF13365">
    <property type="entry name" value="Trypsin_2"/>
    <property type="match status" value="1"/>
</dbReference>